<evidence type="ECO:0000259" key="2">
    <source>
        <dbReference type="Pfam" id="PF13304"/>
    </source>
</evidence>
<dbReference type="InterPro" id="IPR027417">
    <property type="entry name" value="P-loop_NTPase"/>
</dbReference>
<evidence type="ECO:0000313" key="3">
    <source>
        <dbReference type="EMBL" id="WOZ79094.1"/>
    </source>
</evidence>
<dbReference type="Pfam" id="PF13175">
    <property type="entry name" value="AAA_15"/>
    <property type="match status" value="1"/>
</dbReference>
<dbReference type="InterPro" id="IPR003959">
    <property type="entry name" value="ATPase_AAA_core"/>
</dbReference>
<protein>
    <submittedName>
        <fullName evidence="3">AAA family ATPase</fullName>
    </submittedName>
</protein>
<accession>A0ABZ0MWM0</accession>
<dbReference type="InterPro" id="IPR051396">
    <property type="entry name" value="Bact_Antivir_Def_Nuclease"/>
</dbReference>
<dbReference type="PANTHER" id="PTHR43581">
    <property type="entry name" value="ATP/GTP PHOSPHATASE"/>
    <property type="match status" value="1"/>
</dbReference>
<dbReference type="Gene3D" id="3.40.50.300">
    <property type="entry name" value="P-loop containing nucleotide triphosphate hydrolases"/>
    <property type="match status" value="1"/>
</dbReference>
<feature type="domain" description="Endonuclease GajA/Old nuclease/RecF-like AAA" evidence="1">
    <location>
        <begin position="1"/>
        <end position="44"/>
    </location>
</feature>
<evidence type="ECO:0000313" key="4">
    <source>
        <dbReference type="Proteomes" id="UP001302368"/>
    </source>
</evidence>
<dbReference type="RefSeq" id="WP_305735663.1">
    <property type="nucleotide sequence ID" value="NZ_CP137744.1"/>
</dbReference>
<dbReference type="Pfam" id="PF13304">
    <property type="entry name" value="AAA_21"/>
    <property type="match status" value="1"/>
</dbReference>
<sequence length="598" mass="68187">MHVKKVTLKKFKKYKDSTLELNNELSLLVGGNNSGKSSLLQAMATWQFCKTLLEIEKGRVSWTANATNQGLGLGIVDFTPMFLPSLSHLWTNLKSQKQTENDGYTLKIKLFWDDSAGNEKFLEMGLSLANDRLFIKNTSSNINIQEIINIDGSPNNTNIPQIAYLPPFAGITDRESRLSPAMRNRLIGQGLSGGVIRNSLYDIHLSNQNKRQALKQGRTKIANKDLAELRENDAWEILQKTLFDLFSLKIEVTPFNDQYHSYLKIECTAGKVNGYQFTKHKNFNARDIMVEGSGFLQWLSVYTLALSEEFNVILLDEPDAHLHTQLQKNLTERLEDITLKKGKQVLLATHSTELIRAYEPYKILSLSNSRGKYLGSDDEKIGLLSGIGTMFSPKIHKLTEEKRLLIVEGVSDERFLKKIFEKLQLTWPKNIVTWFWTGKSSERYQLYRQLKNEIPELKAISIRDRDDDSDGSVDSNLKDKGTTYPDVNFQAMKWRRRHIENYFLDVSAIATAAGVNEEQVREFFVEKHALAMPDSIVATDIAAAIKDARGKEIFIDSHDGLKKEFSITRDQVLNNMEQDRICDDIKHFCQCLITFATP</sequence>
<keyword evidence="4" id="KW-1185">Reference proteome</keyword>
<name>A0ABZ0MWM0_9ENTR</name>
<dbReference type="Proteomes" id="UP001302368">
    <property type="component" value="Chromosome"/>
</dbReference>
<feature type="domain" description="ATPase AAA-type core" evidence="2">
    <location>
        <begin position="207"/>
        <end position="355"/>
    </location>
</feature>
<evidence type="ECO:0000259" key="1">
    <source>
        <dbReference type="Pfam" id="PF13175"/>
    </source>
</evidence>
<dbReference type="CDD" id="cd00267">
    <property type="entry name" value="ABC_ATPase"/>
    <property type="match status" value="1"/>
</dbReference>
<proteinExistence type="predicted"/>
<organism evidence="3 4">
    <name type="scientific">Kosakonia sacchari</name>
    <dbReference type="NCBI Taxonomy" id="1158459"/>
    <lineage>
        <taxon>Bacteria</taxon>
        <taxon>Pseudomonadati</taxon>
        <taxon>Pseudomonadota</taxon>
        <taxon>Gammaproteobacteria</taxon>
        <taxon>Enterobacterales</taxon>
        <taxon>Enterobacteriaceae</taxon>
        <taxon>Kosakonia</taxon>
    </lineage>
</organism>
<dbReference type="PANTHER" id="PTHR43581:SF2">
    <property type="entry name" value="EXCINUCLEASE ATPASE SUBUNIT"/>
    <property type="match status" value="1"/>
</dbReference>
<gene>
    <name evidence="3" type="ORF">Q8Y70_08630</name>
</gene>
<reference evidence="3 4" key="1">
    <citation type="submission" date="2023-10" db="EMBL/GenBank/DDBJ databases">
        <title>Genome sequencing of the isolated polysaccharide-producing bacterium Kosakonia sacchari KS2022.</title>
        <authorList>
            <person name="Yi X."/>
        </authorList>
    </citation>
    <scope>NUCLEOTIDE SEQUENCE [LARGE SCALE GENOMIC DNA]</scope>
    <source>
        <strain evidence="3 4">KS2022</strain>
    </source>
</reference>
<dbReference type="EMBL" id="CP137744">
    <property type="protein sequence ID" value="WOZ79094.1"/>
    <property type="molecule type" value="Genomic_DNA"/>
</dbReference>
<dbReference type="SUPFAM" id="SSF52540">
    <property type="entry name" value="P-loop containing nucleoside triphosphate hydrolases"/>
    <property type="match status" value="1"/>
</dbReference>
<dbReference type="InterPro" id="IPR041685">
    <property type="entry name" value="AAA_GajA/Old/RecF-like"/>
</dbReference>